<evidence type="ECO:0000313" key="2">
    <source>
        <dbReference type="EMBL" id="CAF2938370.1"/>
    </source>
</evidence>
<organism evidence="3">
    <name type="scientific">Lepeophtheirus salmonis</name>
    <name type="common">Salmon louse</name>
    <name type="synonym">Caligus salmonis</name>
    <dbReference type="NCBI Taxonomy" id="72036"/>
    <lineage>
        <taxon>Eukaryota</taxon>
        <taxon>Metazoa</taxon>
        <taxon>Ecdysozoa</taxon>
        <taxon>Arthropoda</taxon>
        <taxon>Crustacea</taxon>
        <taxon>Multicrustacea</taxon>
        <taxon>Hexanauplia</taxon>
        <taxon>Copepoda</taxon>
        <taxon>Siphonostomatoida</taxon>
        <taxon>Caligidae</taxon>
        <taxon>Lepeophtheirus</taxon>
    </lineage>
</organism>
<dbReference type="EMBL" id="HACA01004496">
    <property type="protein sequence ID" value="CDW21857.1"/>
    <property type="molecule type" value="Transcribed_RNA"/>
</dbReference>
<dbReference type="EMBL" id="HG994584">
    <property type="protein sequence ID" value="CAF2938370.1"/>
    <property type="molecule type" value="Genomic_DNA"/>
</dbReference>
<protein>
    <submittedName>
        <fullName evidence="2">(salmon louse) hypothetical protein</fullName>
    </submittedName>
</protein>
<keyword evidence="1" id="KW-0732">Signal</keyword>
<evidence type="ECO:0000313" key="4">
    <source>
        <dbReference type="Proteomes" id="UP000675881"/>
    </source>
</evidence>
<dbReference type="AlphaFoldDB" id="A0A0K2T8H4"/>
<evidence type="ECO:0000313" key="3">
    <source>
        <dbReference type="EMBL" id="CDW21857.1"/>
    </source>
</evidence>
<reference evidence="2" key="2">
    <citation type="submission" date="2021-02" db="EMBL/GenBank/DDBJ databases">
        <authorList>
            <person name="Bekaert M."/>
        </authorList>
    </citation>
    <scope>NUCLEOTIDE SEQUENCE</scope>
    <source>
        <strain evidence="2">IoA-00</strain>
    </source>
</reference>
<feature type="signal peptide" evidence="1">
    <location>
        <begin position="1"/>
        <end position="24"/>
    </location>
</feature>
<sequence>MVIKCILYYLVATILVIQIAPSFGDKGECYCTCSDNSKCIRISKFLRVLPICGCLHGTCPPERVYRGSQSCGSSHYIPLFLRPFFVPTSPTSSISQFMKKIRFELFSGDVNDR</sequence>
<proteinExistence type="predicted"/>
<evidence type="ECO:0000256" key="1">
    <source>
        <dbReference type="SAM" id="SignalP"/>
    </source>
</evidence>
<gene>
    <name evidence="2" type="ORF">LSAA_9358</name>
</gene>
<feature type="chain" id="PRO_5033227020" evidence="1">
    <location>
        <begin position="25"/>
        <end position="113"/>
    </location>
</feature>
<reference evidence="3" key="1">
    <citation type="submission" date="2014-05" db="EMBL/GenBank/DDBJ databases">
        <authorList>
            <person name="Chronopoulou M."/>
        </authorList>
    </citation>
    <scope>NUCLEOTIDE SEQUENCE</scope>
    <source>
        <tissue evidence="3">Whole organism</tissue>
    </source>
</reference>
<keyword evidence="4" id="KW-1185">Reference proteome</keyword>
<accession>A0A0K2T8H4</accession>
<dbReference type="Proteomes" id="UP000675881">
    <property type="component" value="Chromosome 5"/>
</dbReference>
<name>A0A0K2T8H4_LEPSM</name>